<dbReference type="InterPro" id="IPR009057">
    <property type="entry name" value="Homeodomain-like_sf"/>
</dbReference>
<name>A0A2U1APH5_9BACT</name>
<dbReference type="PANTHER" id="PTHR33609">
    <property type="entry name" value="LOW CALCIUM RESPONSE LOCUS PROTEIN S"/>
    <property type="match status" value="1"/>
</dbReference>
<organism evidence="2 3">
    <name type="scientific">Pontibacter virosus</name>
    <dbReference type="NCBI Taxonomy" id="1765052"/>
    <lineage>
        <taxon>Bacteria</taxon>
        <taxon>Pseudomonadati</taxon>
        <taxon>Bacteroidota</taxon>
        <taxon>Cytophagia</taxon>
        <taxon>Cytophagales</taxon>
        <taxon>Hymenobacteraceae</taxon>
        <taxon>Pontibacter</taxon>
    </lineage>
</organism>
<dbReference type="PANTHER" id="PTHR33609:SF1">
    <property type="entry name" value="TRANSPOSASE"/>
    <property type="match status" value="1"/>
</dbReference>
<reference evidence="2 3" key="1">
    <citation type="submission" date="2018-04" db="EMBL/GenBank/DDBJ databases">
        <title>Genomic Encyclopedia of Type Strains, Phase IV (KMG-IV): sequencing the most valuable type-strain genomes for metagenomic binning, comparative biology and taxonomic classification.</title>
        <authorList>
            <person name="Goeker M."/>
        </authorList>
    </citation>
    <scope>NUCLEOTIDE SEQUENCE [LARGE SCALE GENOMIC DNA]</scope>
    <source>
        <strain evidence="2 3">DSM 100231</strain>
    </source>
</reference>
<keyword evidence="1" id="KW-0175">Coiled coil</keyword>
<keyword evidence="3" id="KW-1185">Reference proteome</keyword>
<dbReference type="SUPFAM" id="SSF46689">
    <property type="entry name" value="Homeodomain-like"/>
    <property type="match status" value="1"/>
</dbReference>
<accession>A0A2U1APH5</accession>
<feature type="coiled-coil region" evidence="1">
    <location>
        <begin position="49"/>
        <end position="76"/>
    </location>
</feature>
<dbReference type="Pfam" id="PF01527">
    <property type="entry name" value="HTH_Tnp_1"/>
    <property type="match status" value="1"/>
</dbReference>
<dbReference type="Proteomes" id="UP000245466">
    <property type="component" value="Unassembled WGS sequence"/>
</dbReference>
<gene>
    <name evidence="2" type="ORF">C8E01_11730</name>
</gene>
<dbReference type="Gene3D" id="1.10.10.60">
    <property type="entry name" value="Homeodomain-like"/>
    <property type="match status" value="1"/>
</dbReference>
<dbReference type="AlphaFoldDB" id="A0A2U1APH5"/>
<dbReference type="GO" id="GO:0006313">
    <property type="term" value="P:DNA transposition"/>
    <property type="evidence" value="ECO:0007669"/>
    <property type="project" value="InterPro"/>
</dbReference>
<evidence type="ECO:0000256" key="1">
    <source>
        <dbReference type="SAM" id="Coils"/>
    </source>
</evidence>
<sequence>MKKSKFTEAQIIFALKQSETGVKVEEVCRKMGISEATFYNWKKKYGGLGVSELRKLRQLEEENRQLKQLVADLSLDKQMLQDVLRKKL</sequence>
<dbReference type="InterPro" id="IPR052546">
    <property type="entry name" value="Transposase_8_domain"/>
</dbReference>
<evidence type="ECO:0000313" key="3">
    <source>
        <dbReference type="Proteomes" id="UP000245466"/>
    </source>
</evidence>
<dbReference type="GO" id="GO:0004803">
    <property type="term" value="F:transposase activity"/>
    <property type="evidence" value="ECO:0007669"/>
    <property type="project" value="InterPro"/>
</dbReference>
<dbReference type="InterPro" id="IPR002514">
    <property type="entry name" value="Transposase_8"/>
</dbReference>
<evidence type="ECO:0000313" key="2">
    <source>
        <dbReference type="EMBL" id="PVY38330.1"/>
    </source>
</evidence>
<dbReference type="GO" id="GO:0003677">
    <property type="term" value="F:DNA binding"/>
    <property type="evidence" value="ECO:0007669"/>
    <property type="project" value="InterPro"/>
</dbReference>
<dbReference type="EMBL" id="QEKI01000017">
    <property type="protein sequence ID" value="PVY38330.1"/>
    <property type="molecule type" value="Genomic_DNA"/>
</dbReference>
<protein>
    <submittedName>
        <fullName evidence="2">Putative transposase</fullName>
    </submittedName>
</protein>
<proteinExistence type="predicted"/>
<comment type="caution">
    <text evidence="2">The sequence shown here is derived from an EMBL/GenBank/DDBJ whole genome shotgun (WGS) entry which is preliminary data.</text>
</comment>